<protein>
    <submittedName>
        <fullName evidence="5">D-alanyl-D-alanine carboxypeptidase/D-alanyl-D-alanine-endopeptidase (Penicillin-binding protein 4)</fullName>
    </submittedName>
</protein>
<gene>
    <name evidence="5" type="ORF">EV189_3778</name>
</gene>
<dbReference type="PANTHER" id="PTHR30023:SF0">
    <property type="entry name" value="PENICILLIN-SENSITIVE CARBOXYPEPTIDASE A"/>
    <property type="match status" value="1"/>
</dbReference>
<feature type="signal peptide" evidence="4">
    <location>
        <begin position="1"/>
        <end position="23"/>
    </location>
</feature>
<dbReference type="RefSeq" id="WP_130494501.1">
    <property type="nucleotide sequence ID" value="NZ_SGXD01000006.1"/>
</dbReference>
<keyword evidence="5" id="KW-0121">Carboxypeptidase</keyword>
<feature type="compositionally biased region" description="Low complexity" evidence="3">
    <location>
        <begin position="34"/>
        <end position="50"/>
    </location>
</feature>
<dbReference type="Proteomes" id="UP000293638">
    <property type="component" value="Unassembled WGS sequence"/>
</dbReference>
<accession>A0A4Q7NAB3</accession>
<keyword evidence="2" id="KW-0378">Hydrolase</keyword>
<dbReference type="Pfam" id="PF02113">
    <property type="entry name" value="Peptidase_S13"/>
    <property type="match status" value="2"/>
</dbReference>
<dbReference type="Gene3D" id="3.40.710.10">
    <property type="entry name" value="DD-peptidase/beta-lactamase superfamily"/>
    <property type="match status" value="2"/>
</dbReference>
<organism evidence="5 6">
    <name type="scientific">Motilibacter rhizosphaerae</name>
    <dbReference type="NCBI Taxonomy" id="598652"/>
    <lineage>
        <taxon>Bacteria</taxon>
        <taxon>Bacillati</taxon>
        <taxon>Actinomycetota</taxon>
        <taxon>Actinomycetes</taxon>
        <taxon>Motilibacterales</taxon>
        <taxon>Motilibacteraceae</taxon>
        <taxon>Motilibacter</taxon>
    </lineage>
</organism>
<evidence type="ECO:0000313" key="5">
    <source>
        <dbReference type="EMBL" id="RZS79424.1"/>
    </source>
</evidence>
<evidence type="ECO:0000256" key="2">
    <source>
        <dbReference type="ARBA" id="ARBA00022801"/>
    </source>
</evidence>
<dbReference type="PRINTS" id="PR00922">
    <property type="entry name" value="DADACBPTASE3"/>
</dbReference>
<comment type="similarity">
    <text evidence="1">Belongs to the peptidase S13 family.</text>
</comment>
<feature type="chain" id="PRO_5020658571" evidence="4">
    <location>
        <begin position="24"/>
        <end position="477"/>
    </location>
</feature>
<keyword evidence="4" id="KW-0732">Signal</keyword>
<dbReference type="GO" id="GO:0004185">
    <property type="term" value="F:serine-type carboxypeptidase activity"/>
    <property type="evidence" value="ECO:0007669"/>
    <property type="project" value="InterPro"/>
</dbReference>
<evidence type="ECO:0000256" key="4">
    <source>
        <dbReference type="SAM" id="SignalP"/>
    </source>
</evidence>
<dbReference type="InterPro" id="IPR012338">
    <property type="entry name" value="Beta-lactam/transpept-like"/>
</dbReference>
<dbReference type="NCBIfam" id="TIGR00666">
    <property type="entry name" value="PBP4"/>
    <property type="match status" value="1"/>
</dbReference>
<dbReference type="GO" id="GO:0000270">
    <property type="term" value="P:peptidoglycan metabolic process"/>
    <property type="evidence" value="ECO:0007669"/>
    <property type="project" value="TreeGrafter"/>
</dbReference>
<proteinExistence type="inferred from homology"/>
<dbReference type="PANTHER" id="PTHR30023">
    <property type="entry name" value="D-ALANYL-D-ALANINE CARBOXYPEPTIDASE"/>
    <property type="match status" value="1"/>
</dbReference>
<reference evidence="5 6" key="1">
    <citation type="submission" date="2019-02" db="EMBL/GenBank/DDBJ databases">
        <title>Genomic Encyclopedia of Type Strains, Phase IV (KMG-IV): sequencing the most valuable type-strain genomes for metagenomic binning, comparative biology and taxonomic classification.</title>
        <authorList>
            <person name="Goeker M."/>
        </authorList>
    </citation>
    <scope>NUCLEOTIDE SEQUENCE [LARGE SCALE GENOMIC DNA]</scope>
    <source>
        <strain evidence="5 6">DSM 45622</strain>
    </source>
</reference>
<evidence type="ECO:0000256" key="3">
    <source>
        <dbReference type="SAM" id="MobiDB-lite"/>
    </source>
</evidence>
<dbReference type="EMBL" id="SGXD01000006">
    <property type="protein sequence ID" value="RZS79424.1"/>
    <property type="molecule type" value="Genomic_DNA"/>
</dbReference>
<comment type="caution">
    <text evidence="5">The sequence shown here is derived from an EMBL/GenBank/DDBJ whole genome shotgun (WGS) entry which is preliminary data.</text>
</comment>
<sequence>MRRAAGVGAATLLVAAAAVGVTATSLHDPATGRSSAPGQSASPAPVLASPAPAVLPAEPADARPTAAGVSAALRSLLAAPALGTRPGAVVVGPDGAVLLDRDGSRARTPASTAKLLTAAAVLSALPPSTRLATRVVADAPTASPSAAPASAAAAGPARIVLVGGGDATLQSGAGSWRPEYPAADTTAYARLDVLAQRTAAALRGRTVELAVDDSAFRGPQVNPGWEPGYVRSGVVAPVSALSVDEGRVQPGSDVRAADPALDAGRRFAALLRRAGVVVDGTVRRAAAPSAGDEVARVESPPLSDLAERMLTQSDNDLAEALAALVQARTGAATPGAAVVAALHAAGVPTAGARLLDGSGLARSDAVPPRTLAAVLALALRPDRPALRPLLTGLPVAGGTGTLAARYTSTPDRAGRGSVRAKTGTLTGVSTLAGAVETRDAGVVVFAVMADRVPAPGTLAARAALDRVATALARCGCR</sequence>
<dbReference type="GO" id="GO:0006508">
    <property type="term" value="P:proteolysis"/>
    <property type="evidence" value="ECO:0007669"/>
    <property type="project" value="InterPro"/>
</dbReference>
<dbReference type="AlphaFoldDB" id="A0A4Q7NAB3"/>
<dbReference type="InterPro" id="IPR000667">
    <property type="entry name" value="Peptidase_S13"/>
</dbReference>
<evidence type="ECO:0000313" key="6">
    <source>
        <dbReference type="Proteomes" id="UP000293638"/>
    </source>
</evidence>
<keyword evidence="5" id="KW-0645">Protease</keyword>
<dbReference type="OrthoDB" id="56883at2"/>
<name>A0A4Q7NAB3_9ACTN</name>
<dbReference type="SUPFAM" id="SSF56601">
    <property type="entry name" value="beta-lactamase/transpeptidase-like"/>
    <property type="match status" value="1"/>
</dbReference>
<feature type="region of interest" description="Disordered" evidence="3">
    <location>
        <begin position="28"/>
        <end position="50"/>
    </location>
</feature>
<evidence type="ECO:0000256" key="1">
    <source>
        <dbReference type="ARBA" id="ARBA00006096"/>
    </source>
</evidence>
<keyword evidence="6" id="KW-1185">Reference proteome</keyword>